<keyword evidence="5 7" id="KW-1133">Transmembrane helix</keyword>
<protein>
    <submittedName>
        <fullName evidence="9">ABC transporter permease</fullName>
    </submittedName>
</protein>
<feature type="transmembrane region" description="Helical" evidence="7">
    <location>
        <begin position="96"/>
        <end position="116"/>
    </location>
</feature>
<dbReference type="SUPFAM" id="SSF161098">
    <property type="entry name" value="MetI-like"/>
    <property type="match status" value="1"/>
</dbReference>
<reference evidence="9" key="1">
    <citation type="submission" date="2022-12" db="EMBL/GenBank/DDBJ databases">
        <authorList>
            <person name="Wang J."/>
        </authorList>
    </citation>
    <scope>NUCLEOTIDE SEQUENCE</scope>
    <source>
        <strain evidence="9">HY-45-18</strain>
    </source>
</reference>
<dbReference type="Proteomes" id="UP001078443">
    <property type="component" value="Unassembled WGS sequence"/>
</dbReference>
<proteinExistence type="inferred from homology"/>
<comment type="subcellular location">
    <subcellularLocation>
        <location evidence="1 7">Cell membrane</location>
        <topology evidence="1 7">Multi-pass membrane protein</topology>
    </subcellularLocation>
</comment>
<comment type="caution">
    <text evidence="9">The sequence shown here is derived from an EMBL/GenBank/DDBJ whole genome shotgun (WGS) entry which is preliminary data.</text>
</comment>
<dbReference type="PROSITE" id="PS50928">
    <property type="entry name" value="ABC_TM1"/>
    <property type="match status" value="1"/>
</dbReference>
<keyword evidence="2 7" id="KW-0813">Transport</keyword>
<evidence type="ECO:0000256" key="6">
    <source>
        <dbReference type="ARBA" id="ARBA00023136"/>
    </source>
</evidence>
<sequence length="251" mass="28772">MRLDEYEKRNFLCAILLILILWQSSALIINKPIFPTPFNIMKYTMKNFSGEMALHLLYSLKRVVLGILFTLILGVPLAIIMGVYKKIDSVLLPIIYFNYPVPKIALLPIIMLMFGLGESTKIIMIFFITFFPMVVNIRDAVKNIPEEIYYPMYSLGASKFQIILEVIFPGIYSTILTSIRISIGTSISVLFFTENFGTKYGMGYFIMDSWMRVNYVQMYSGIVILSVIGLAMFIIIDILETIICPWKNKVS</sequence>
<evidence type="ECO:0000256" key="4">
    <source>
        <dbReference type="ARBA" id="ARBA00022692"/>
    </source>
</evidence>
<comment type="similarity">
    <text evidence="7">Belongs to the binding-protein-dependent transport system permease family.</text>
</comment>
<dbReference type="RefSeq" id="WP_268041050.1">
    <property type="nucleotide sequence ID" value="NZ_JAPQER010000003.1"/>
</dbReference>
<dbReference type="InterPro" id="IPR000515">
    <property type="entry name" value="MetI-like"/>
</dbReference>
<keyword evidence="3" id="KW-1003">Cell membrane</keyword>
<feature type="transmembrane region" description="Helical" evidence="7">
    <location>
        <begin position="162"/>
        <end position="192"/>
    </location>
</feature>
<name>A0ABT4D0I8_9CLOT</name>
<dbReference type="InterPro" id="IPR035906">
    <property type="entry name" value="MetI-like_sf"/>
</dbReference>
<feature type="domain" description="ABC transmembrane type-1" evidence="8">
    <location>
        <begin position="56"/>
        <end position="240"/>
    </location>
</feature>
<evidence type="ECO:0000256" key="2">
    <source>
        <dbReference type="ARBA" id="ARBA00022448"/>
    </source>
</evidence>
<dbReference type="Gene3D" id="1.10.3720.10">
    <property type="entry name" value="MetI-like"/>
    <property type="match status" value="1"/>
</dbReference>
<evidence type="ECO:0000256" key="3">
    <source>
        <dbReference type="ARBA" id="ARBA00022475"/>
    </source>
</evidence>
<keyword evidence="10" id="KW-1185">Reference proteome</keyword>
<organism evidence="9 10">
    <name type="scientific">Clostridium aestuarii</name>
    <dbReference type="NCBI Taxonomy" id="338193"/>
    <lineage>
        <taxon>Bacteria</taxon>
        <taxon>Bacillati</taxon>
        <taxon>Bacillota</taxon>
        <taxon>Clostridia</taxon>
        <taxon>Eubacteriales</taxon>
        <taxon>Clostridiaceae</taxon>
        <taxon>Clostridium</taxon>
    </lineage>
</organism>
<gene>
    <name evidence="9" type="ORF">OW763_10375</name>
</gene>
<keyword evidence="6 7" id="KW-0472">Membrane</keyword>
<evidence type="ECO:0000256" key="5">
    <source>
        <dbReference type="ARBA" id="ARBA00022989"/>
    </source>
</evidence>
<evidence type="ECO:0000256" key="1">
    <source>
        <dbReference type="ARBA" id="ARBA00004651"/>
    </source>
</evidence>
<feature type="transmembrane region" description="Helical" evidence="7">
    <location>
        <begin position="122"/>
        <end position="141"/>
    </location>
</feature>
<dbReference type="CDD" id="cd06261">
    <property type="entry name" value="TM_PBP2"/>
    <property type="match status" value="1"/>
</dbReference>
<accession>A0ABT4D0I8</accession>
<dbReference type="PANTHER" id="PTHR30151">
    <property type="entry name" value="ALKANE SULFONATE ABC TRANSPORTER-RELATED, MEMBRANE SUBUNIT"/>
    <property type="match status" value="1"/>
</dbReference>
<feature type="transmembrane region" description="Helical" evidence="7">
    <location>
        <begin position="63"/>
        <end position="84"/>
    </location>
</feature>
<dbReference type="EMBL" id="JAPQER010000003">
    <property type="protein sequence ID" value="MCY6484746.1"/>
    <property type="molecule type" value="Genomic_DNA"/>
</dbReference>
<evidence type="ECO:0000256" key="7">
    <source>
        <dbReference type="RuleBase" id="RU363032"/>
    </source>
</evidence>
<dbReference type="Pfam" id="PF00528">
    <property type="entry name" value="BPD_transp_1"/>
    <property type="match status" value="1"/>
</dbReference>
<dbReference type="PANTHER" id="PTHR30151:SF0">
    <property type="entry name" value="ABC TRANSPORTER PERMEASE PROTEIN MJ0413-RELATED"/>
    <property type="match status" value="1"/>
</dbReference>
<evidence type="ECO:0000313" key="10">
    <source>
        <dbReference type="Proteomes" id="UP001078443"/>
    </source>
</evidence>
<feature type="transmembrane region" description="Helical" evidence="7">
    <location>
        <begin position="218"/>
        <end position="239"/>
    </location>
</feature>
<keyword evidence="4 7" id="KW-0812">Transmembrane</keyword>
<evidence type="ECO:0000313" key="9">
    <source>
        <dbReference type="EMBL" id="MCY6484746.1"/>
    </source>
</evidence>
<evidence type="ECO:0000259" key="8">
    <source>
        <dbReference type="PROSITE" id="PS50928"/>
    </source>
</evidence>